<keyword evidence="2 5" id="KW-0812">Transmembrane</keyword>
<name>U2CRV2_9BACE</name>
<evidence type="ECO:0000256" key="5">
    <source>
        <dbReference type="SAM" id="Phobius"/>
    </source>
</evidence>
<gene>
    <name evidence="6" type="ORF">HMPREF1981_00764</name>
</gene>
<feature type="transmembrane region" description="Helical" evidence="5">
    <location>
        <begin position="147"/>
        <end position="176"/>
    </location>
</feature>
<dbReference type="OrthoDB" id="1097023at2"/>
<proteinExistence type="predicted"/>
<evidence type="ECO:0000256" key="1">
    <source>
        <dbReference type="ARBA" id="ARBA00004127"/>
    </source>
</evidence>
<dbReference type="HOGENOM" id="CLU_1244412_0_0_10"/>
<accession>U2CRV2</accession>
<dbReference type="RefSeq" id="WP_021644133.1">
    <property type="nucleotide sequence ID" value="NZ_KE993066.1"/>
</dbReference>
<dbReference type="EMBL" id="AWSV01000048">
    <property type="protein sequence ID" value="ERI86798.1"/>
    <property type="molecule type" value="Genomic_DNA"/>
</dbReference>
<feature type="transmembrane region" description="Helical" evidence="5">
    <location>
        <begin position="6"/>
        <end position="26"/>
    </location>
</feature>
<dbReference type="InterPro" id="IPR007318">
    <property type="entry name" value="Phopholipid_MeTrfase"/>
</dbReference>
<evidence type="ECO:0008006" key="8">
    <source>
        <dbReference type="Google" id="ProtNLM"/>
    </source>
</evidence>
<dbReference type="Gene3D" id="1.20.120.1630">
    <property type="match status" value="1"/>
</dbReference>
<organism evidence="6 7">
    <name type="scientific">Bacteroides pyogenes F0041</name>
    <dbReference type="NCBI Taxonomy" id="1321819"/>
    <lineage>
        <taxon>Bacteria</taxon>
        <taxon>Pseudomonadati</taxon>
        <taxon>Bacteroidota</taxon>
        <taxon>Bacteroidia</taxon>
        <taxon>Bacteroidales</taxon>
        <taxon>Bacteroidaceae</taxon>
        <taxon>Bacteroides</taxon>
    </lineage>
</organism>
<keyword evidence="4 5" id="KW-0472">Membrane</keyword>
<reference evidence="6 7" key="1">
    <citation type="submission" date="2013-08" db="EMBL/GenBank/DDBJ databases">
        <authorList>
            <person name="Weinstock G."/>
            <person name="Sodergren E."/>
            <person name="Wylie T."/>
            <person name="Fulton L."/>
            <person name="Fulton R."/>
            <person name="Fronick C."/>
            <person name="O'Laughlin M."/>
            <person name="Godfrey J."/>
            <person name="Miner T."/>
            <person name="Herter B."/>
            <person name="Appelbaum E."/>
            <person name="Cordes M."/>
            <person name="Lek S."/>
            <person name="Wollam A."/>
            <person name="Pepin K.H."/>
            <person name="Palsikar V.B."/>
            <person name="Mitreva M."/>
            <person name="Wilson R.K."/>
        </authorList>
    </citation>
    <scope>NUCLEOTIDE SEQUENCE [LARGE SCALE GENOMIC DNA]</scope>
    <source>
        <strain evidence="6 7">F0041</strain>
    </source>
</reference>
<evidence type="ECO:0000313" key="6">
    <source>
        <dbReference type="EMBL" id="ERI86798.1"/>
    </source>
</evidence>
<dbReference type="AlphaFoldDB" id="U2CRV2"/>
<comment type="subcellular location">
    <subcellularLocation>
        <location evidence="1">Endomembrane system</location>
        <topology evidence="1">Multi-pass membrane protein</topology>
    </subcellularLocation>
</comment>
<dbReference type="PATRIC" id="fig|1321819.3.peg.709"/>
<comment type="caution">
    <text evidence="6">The sequence shown here is derived from an EMBL/GenBank/DDBJ whole genome shotgun (WGS) entry which is preliminary data.</text>
</comment>
<evidence type="ECO:0000256" key="3">
    <source>
        <dbReference type="ARBA" id="ARBA00022989"/>
    </source>
</evidence>
<evidence type="ECO:0000256" key="2">
    <source>
        <dbReference type="ARBA" id="ARBA00022692"/>
    </source>
</evidence>
<evidence type="ECO:0000313" key="7">
    <source>
        <dbReference type="Proteomes" id="UP000016496"/>
    </source>
</evidence>
<evidence type="ECO:0000256" key="4">
    <source>
        <dbReference type="ARBA" id="ARBA00023136"/>
    </source>
</evidence>
<dbReference type="Pfam" id="PF04191">
    <property type="entry name" value="PEMT"/>
    <property type="match status" value="1"/>
</dbReference>
<sequence>MIGLSWALQILLAIVSMLMLIPYYVAFRFGSHKYMTKALDLSRSNPYTRMYYSGFFISLLWYVMPFLEQPRFKLNVFSLFEAEVILWKNGFYAIVLVALIVYFMSVWGSRVVNYNLKVTKDRFLHPAALMTNGPYGKVRNPMIMGDLFCHLSFILLLGAVYTLCLYVVYICINVAIVHIENKYSVYVHFKNEYMEYARRTPAYLNRELGLFAILYLAMIFMNICLTKWDV</sequence>
<feature type="transmembrane region" description="Helical" evidence="5">
    <location>
        <begin position="208"/>
        <end position="225"/>
    </location>
</feature>
<feature type="transmembrane region" description="Helical" evidence="5">
    <location>
        <begin position="84"/>
        <end position="107"/>
    </location>
</feature>
<feature type="transmembrane region" description="Helical" evidence="5">
    <location>
        <begin position="47"/>
        <end position="64"/>
    </location>
</feature>
<protein>
    <recommendedName>
        <fullName evidence="8">Isoprenylcysteine carboxyl methyltransferase family protein</fullName>
    </recommendedName>
</protein>
<keyword evidence="3 5" id="KW-1133">Transmembrane helix</keyword>
<dbReference type="GO" id="GO:0012505">
    <property type="term" value="C:endomembrane system"/>
    <property type="evidence" value="ECO:0007669"/>
    <property type="project" value="UniProtKB-SubCell"/>
</dbReference>
<dbReference type="Proteomes" id="UP000016496">
    <property type="component" value="Unassembled WGS sequence"/>
</dbReference>